<keyword evidence="2" id="KW-1185">Reference proteome</keyword>
<comment type="caution">
    <text evidence="1">The sequence shown here is derived from an EMBL/GenBank/DDBJ whole genome shotgun (WGS) entry which is preliminary data.</text>
</comment>
<reference evidence="1 2" key="1">
    <citation type="journal article" date="2014" name="PLoS Genet.">
        <title>Phylogenetically driven sequencing of extremely halophilic archaea reveals strategies for static and dynamic osmo-response.</title>
        <authorList>
            <person name="Becker E.A."/>
            <person name="Seitzer P.M."/>
            <person name="Tritt A."/>
            <person name="Larsen D."/>
            <person name="Krusor M."/>
            <person name="Yao A.I."/>
            <person name="Wu D."/>
            <person name="Madern D."/>
            <person name="Eisen J.A."/>
            <person name="Darling A.E."/>
            <person name="Facciotti M.T."/>
        </authorList>
    </citation>
    <scope>NUCLEOTIDE SEQUENCE [LARGE SCALE GENOMIC DNA]</scope>
    <source>
        <strain evidence="1 2">DSM 14210</strain>
    </source>
</reference>
<accession>M0E4K8</accession>
<protein>
    <submittedName>
        <fullName evidence="1">Uncharacterized protein</fullName>
    </submittedName>
</protein>
<organism evidence="1 2">
    <name type="scientific">Halorubrum tebenquichense DSM 14210</name>
    <dbReference type="NCBI Taxonomy" id="1227485"/>
    <lineage>
        <taxon>Archaea</taxon>
        <taxon>Methanobacteriati</taxon>
        <taxon>Methanobacteriota</taxon>
        <taxon>Stenosarchaea group</taxon>
        <taxon>Halobacteria</taxon>
        <taxon>Halobacteriales</taxon>
        <taxon>Haloferacaceae</taxon>
        <taxon>Halorubrum</taxon>
    </lineage>
</organism>
<proteinExistence type="predicted"/>
<dbReference type="EMBL" id="AOJD01000003">
    <property type="protein sequence ID" value="ELZ41857.1"/>
    <property type="molecule type" value="Genomic_DNA"/>
</dbReference>
<sequence length="162" mass="18814">MFDVRRFRHFADVLVEPRSLDRDPSAIVCPVVFEDDSRLTVSDGRLDAHRLTAGRGPHLARRWRRVGRETPEPTRHDVPVLAVVDGLVGRSDHRLGTVVDRSRVARERCCGSERDCREQQHDHERERFQRALGNGHARERSAQLRREFVRRLVELVVDALDR</sequence>
<evidence type="ECO:0000313" key="2">
    <source>
        <dbReference type="Proteomes" id="UP000011523"/>
    </source>
</evidence>
<dbReference type="AlphaFoldDB" id="M0E4K8"/>
<evidence type="ECO:0000313" key="1">
    <source>
        <dbReference type="EMBL" id="ELZ41857.1"/>
    </source>
</evidence>
<dbReference type="Proteomes" id="UP000011523">
    <property type="component" value="Unassembled WGS sequence"/>
</dbReference>
<gene>
    <name evidence="1" type="ORF">C472_00399</name>
</gene>
<name>M0E4K8_9EURY</name>